<evidence type="ECO:0000313" key="1">
    <source>
        <dbReference type="EMBL" id="AFL54957.1"/>
    </source>
</evidence>
<dbReference type="EMBL" id="CP003565">
    <property type="protein sequence ID" value="AFL54957.1"/>
    <property type="molecule type" value="Genomic_DNA"/>
</dbReference>
<accession>I3XGF1</accession>
<protein>
    <submittedName>
        <fullName evidence="1">Uncharacterized protein</fullName>
    </submittedName>
</protein>
<name>I3XGF1_SINF2</name>
<dbReference type="HOGENOM" id="CLU_3296581_0_0_5"/>
<evidence type="ECO:0000313" key="2">
    <source>
        <dbReference type="Proteomes" id="UP000006180"/>
    </source>
</evidence>
<sequence>MGLQDVSVMSKERGWLLDLDFVGRSFWTYAADVPFPPCGS</sequence>
<reference evidence="1" key="1">
    <citation type="journal article" date="2012" name="J. Bacteriol.">
        <title>Complete genome sequence of the broad-host-range strain Sinorhizobium fredii USDA257.</title>
        <authorList>
            <person name="Schuldes J."/>
            <person name="Rodriguez Orbegoso M."/>
            <person name="Schmeisser C."/>
            <person name="Krishnan H.B."/>
            <person name="Daniel R."/>
            <person name="Streit W.R."/>
        </authorList>
    </citation>
    <scope>NUCLEOTIDE SEQUENCE [LARGE SCALE GENOMIC DNA]</scope>
    <source>
        <strain evidence="1">USDA 257</strain>
        <plasmid evidence="1">pUSDA257</plasmid>
    </source>
</reference>
<organism evidence="1">
    <name type="scientific">Sinorhizobium fredii (strain USDA 257)</name>
    <dbReference type="NCBI Taxonomy" id="1185652"/>
    <lineage>
        <taxon>Bacteria</taxon>
        <taxon>Pseudomonadati</taxon>
        <taxon>Pseudomonadota</taxon>
        <taxon>Alphaproteobacteria</taxon>
        <taxon>Hyphomicrobiales</taxon>
        <taxon>Rhizobiaceae</taxon>
        <taxon>Sinorhizobium/Ensifer group</taxon>
        <taxon>Sinorhizobium</taxon>
    </lineage>
</organism>
<proteinExistence type="predicted"/>
<keyword evidence="1" id="KW-0614">Plasmid</keyword>
<dbReference type="AlphaFoldDB" id="I3XGF1"/>
<geneLocation type="plasmid" evidence="2">
    <name>pUSDA257 fragment 2</name>
</geneLocation>
<gene>
    <name evidence="1" type="ORF">USDA257_p02420</name>
</gene>